<dbReference type="AlphaFoldDB" id="A0A8C4S4H5"/>
<feature type="transmembrane region" description="Helical" evidence="11">
    <location>
        <begin position="1059"/>
        <end position="1078"/>
    </location>
</feature>
<evidence type="ECO:0000256" key="6">
    <source>
        <dbReference type="ARBA" id="ARBA00022840"/>
    </source>
</evidence>
<dbReference type="GO" id="GO:0016887">
    <property type="term" value="F:ATP hydrolysis activity"/>
    <property type="evidence" value="ECO:0007669"/>
    <property type="project" value="InterPro"/>
</dbReference>
<keyword evidence="5" id="KW-0547">Nucleotide-binding</keyword>
<feature type="transmembrane region" description="Helical" evidence="11">
    <location>
        <begin position="228"/>
        <end position="248"/>
    </location>
</feature>
<dbReference type="InterPro" id="IPR004014">
    <property type="entry name" value="ATPase_P-typ_cation-transptr_N"/>
</dbReference>
<evidence type="ECO:0000259" key="14">
    <source>
        <dbReference type="Pfam" id="PF12409"/>
    </source>
</evidence>
<proteinExistence type="inferred from homology"/>
<dbReference type="GO" id="GO:0010821">
    <property type="term" value="P:regulation of mitochondrion organization"/>
    <property type="evidence" value="ECO:0007669"/>
    <property type="project" value="TreeGrafter"/>
</dbReference>
<dbReference type="SUPFAM" id="SSF81653">
    <property type="entry name" value="Calcium ATPase, transduction domain A"/>
    <property type="match status" value="1"/>
</dbReference>
<dbReference type="Proteomes" id="UP000694620">
    <property type="component" value="Chromosome 8"/>
</dbReference>
<feature type="domain" description="P5B-type ATPase N-terminal" evidence="14">
    <location>
        <begin position="30"/>
        <end position="147"/>
    </location>
</feature>
<dbReference type="NCBIfam" id="TIGR01494">
    <property type="entry name" value="ATPase_P-type"/>
    <property type="match status" value="3"/>
</dbReference>
<dbReference type="Pfam" id="PF12409">
    <property type="entry name" value="P5-ATPase"/>
    <property type="match status" value="1"/>
</dbReference>
<dbReference type="InterPro" id="IPR006544">
    <property type="entry name" value="P-type_TPase_V"/>
</dbReference>
<dbReference type="SFLD" id="SFLDG00002">
    <property type="entry name" value="C1.7:_P-type_atpase_like"/>
    <property type="match status" value="1"/>
</dbReference>
<dbReference type="InterPro" id="IPR044492">
    <property type="entry name" value="P_typ_ATPase_HD_dom"/>
</dbReference>
<organism evidence="15 16">
    <name type="scientific">Erpetoichthys calabaricus</name>
    <name type="common">Rope fish</name>
    <name type="synonym">Calamoichthys calabaricus</name>
    <dbReference type="NCBI Taxonomy" id="27687"/>
    <lineage>
        <taxon>Eukaryota</taxon>
        <taxon>Metazoa</taxon>
        <taxon>Chordata</taxon>
        <taxon>Craniata</taxon>
        <taxon>Vertebrata</taxon>
        <taxon>Euteleostomi</taxon>
        <taxon>Actinopterygii</taxon>
        <taxon>Polypteriformes</taxon>
        <taxon>Polypteridae</taxon>
        <taxon>Erpetoichthys</taxon>
    </lineage>
</organism>
<dbReference type="Gene3D" id="3.40.1110.10">
    <property type="entry name" value="Calcium-transporting ATPase, cytoplasmic domain N"/>
    <property type="match status" value="1"/>
</dbReference>
<dbReference type="PRINTS" id="PR00119">
    <property type="entry name" value="CATATPASE"/>
</dbReference>
<evidence type="ECO:0000259" key="12">
    <source>
        <dbReference type="Pfam" id="PF00122"/>
    </source>
</evidence>
<dbReference type="GO" id="GO:0005524">
    <property type="term" value="F:ATP binding"/>
    <property type="evidence" value="ECO:0007669"/>
    <property type="project" value="UniProtKB-KW"/>
</dbReference>
<reference evidence="15" key="3">
    <citation type="submission" date="2025-09" db="UniProtKB">
        <authorList>
            <consortium name="Ensembl"/>
        </authorList>
    </citation>
    <scope>IDENTIFICATION</scope>
</reference>
<dbReference type="NCBIfam" id="TIGR01657">
    <property type="entry name" value="P-ATPase-V"/>
    <property type="match status" value="1"/>
</dbReference>
<dbReference type="InterPro" id="IPR023214">
    <property type="entry name" value="HAD_sf"/>
</dbReference>
<dbReference type="GO" id="GO:0015662">
    <property type="term" value="F:P-type ion transporter activity"/>
    <property type="evidence" value="ECO:0007669"/>
    <property type="project" value="InterPro"/>
</dbReference>
<dbReference type="PANTHER" id="PTHR45630:SF2">
    <property type="entry name" value="POLYAMINE-TRANSPORTING ATPASE 13A2"/>
    <property type="match status" value="1"/>
</dbReference>
<evidence type="ECO:0000259" key="13">
    <source>
        <dbReference type="Pfam" id="PF00690"/>
    </source>
</evidence>
<dbReference type="PANTHER" id="PTHR45630">
    <property type="entry name" value="CATION-TRANSPORTING ATPASE-RELATED"/>
    <property type="match status" value="1"/>
</dbReference>
<dbReference type="CDD" id="cd07542">
    <property type="entry name" value="P-type_ATPase_cation"/>
    <property type="match status" value="1"/>
</dbReference>
<feature type="transmembrane region" description="Helical" evidence="11">
    <location>
        <begin position="980"/>
        <end position="1004"/>
    </location>
</feature>
<keyword evidence="7" id="KW-0460">Magnesium</keyword>
<evidence type="ECO:0000313" key="16">
    <source>
        <dbReference type="Proteomes" id="UP000694620"/>
    </source>
</evidence>
<keyword evidence="8" id="KW-1278">Translocase</keyword>
<dbReference type="InterPro" id="IPR047821">
    <property type="entry name" value="P5B-type_ATPase"/>
</dbReference>
<dbReference type="FunFam" id="3.40.50.1000:FF:000045">
    <property type="entry name" value="Cation-transporting ATPase"/>
    <property type="match status" value="1"/>
</dbReference>
<dbReference type="GO" id="GO:0031902">
    <property type="term" value="C:late endosome membrane"/>
    <property type="evidence" value="ECO:0007669"/>
    <property type="project" value="TreeGrafter"/>
</dbReference>
<feature type="transmembrane region" description="Helical" evidence="11">
    <location>
        <begin position="942"/>
        <end position="959"/>
    </location>
</feature>
<evidence type="ECO:0000256" key="5">
    <source>
        <dbReference type="ARBA" id="ARBA00022741"/>
    </source>
</evidence>
<dbReference type="PROSITE" id="PS00154">
    <property type="entry name" value="ATPASE_E1_E2"/>
    <property type="match status" value="1"/>
</dbReference>
<comment type="subcellular location">
    <subcellularLocation>
        <location evidence="1">Membrane</location>
        <topology evidence="1">Multi-pass membrane protein</topology>
    </subcellularLocation>
</comment>
<dbReference type="SUPFAM" id="SSF81665">
    <property type="entry name" value="Calcium ATPase, transmembrane domain M"/>
    <property type="match status" value="1"/>
</dbReference>
<evidence type="ECO:0000256" key="11">
    <source>
        <dbReference type="SAM" id="Phobius"/>
    </source>
</evidence>
<feature type="transmembrane region" description="Helical" evidence="11">
    <location>
        <begin position="200"/>
        <end position="222"/>
    </location>
</feature>
<evidence type="ECO:0000256" key="8">
    <source>
        <dbReference type="ARBA" id="ARBA00022967"/>
    </source>
</evidence>
<accession>A0A8C4S4H5</accession>
<evidence type="ECO:0000256" key="3">
    <source>
        <dbReference type="ARBA" id="ARBA00022692"/>
    </source>
</evidence>
<dbReference type="GO" id="GO:0006874">
    <property type="term" value="P:intracellular calcium ion homeostasis"/>
    <property type="evidence" value="ECO:0007669"/>
    <property type="project" value="TreeGrafter"/>
</dbReference>
<dbReference type="FunFam" id="1.20.1110.10:FF:000023">
    <property type="entry name" value="Cation-transporting ATPase"/>
    <property type="match status" value="1"/>
</dbReference>
<dbReference type="InterPro" id="IPR059000">
    <property type="entry name" value="ATPase_P-type_domA"/>
</dbReference>
<dbReference type="GO" id="GO:0019829">
    <property type="term" value="F:ATPase-coupled monoatomic cation transmembrane transporter activity"/>
    <property type="evidence" value="ECO:0007669"/>
    <property type="project" value="InterPro"/>
</dbReference>
<dbReference type="GO" id="GO:0046872">
    <property type="term" value="F:metal ion binding"/>
    <property type="evidence" value="ECO:0007669"/>
    <property type="project" value="UniProtKB-KW"/>
</dbReference>
<reference evidence="15" key="2">
    <citation type="submission" date="2025-08" db="UniProtKB">
        <authorList>
            <consortium name="Ensembl"/>
        </authorList>
    </citation>
    <scope>IDENTIFICATION</scope>
</reference>
<feature type="transmembrane region" description="Helical" evidence="11">
    <location>
        <begin position="1098"/>
        <end position="1120"/>
    </location>
</feature>
<name>A0A8C4S4H5_ERPCA</name>
<comment type="similarity">
    <text evidence="2">Belongs to the cation transport ATPase (P-type) (TC 3.A.3) family. Type V subfamily.</text>
</comment>
<dbReference type="Gene3D" id="2.70.150.10">
    <property type="entry name" value="Calcium-transporting ATPase, cytoplasmic transduction domain A"/>
    <property type="match status" value="1"/>
</dbReference>
<dbReference type="Pfam" id="PF00122">
    <property type="entry name" value="E1-E2_ATPase"/>
    <property type="match status" value="1"/>
</dbReference>
<dbReference type="InterPro" id="IPR001757">
    <property type="entry name" value="P_typ_ATPase"/>
</dbReference>
<feature type="domain" description="P-type ATPase A" evidence="12">
    <location>
        <begin position="265"/>
        <end position="386"/>
    </location>
</feature>
<evidence type="ECO:0000256" key="7">
    <source>
        <dbReference type="ARBA" id="ARBA00022842"/>
    </source>
</evidence>
<keyword evidence="10 11" id="KW-0472">Membrane</keyword>
<gene>
    <name evidence="15" type="primary">ATP13A2</name>
</gene>
<dbReference type="Gene3D" id="3.40.50.1000">
    <property type="entry name" value="HAD superfamily/HAD-like"/>
    <property type="match status" value="1"/>
</dbReference>
<feature type="transmembrane region" description="Helical" evidence="11">
    <location>
        <begin position="437"/>
        <end position="459"/>
    </location>
</feature>
<dbReference type="SFLD" id="SFLDS00003">
    <property type="entry name" value="Haloacid_Dehalogenase"/>
    <property type="match status" value="1"/>
</dbReference>
<keyword evidence="9 11" id="KW-1133">Transmembrane helix</keyword>
<dbReference type="SFLD" id="SFLDF00027">
    <property type="entry name" value="p-type_atpase"/>
    <property type="match status" value="1"/>
</dbReference>
<dbReference type="InterPro" id="IPR018303">
    <property type="entry name" value="ATPase_P-typ_P_site"/>
</dbReference>
<dbReference type="GO" id="GO:0016243">
    <property type="term" value="P:regulation of autophagosome size"/>
    <property type="evidence" value="ECO:0007669"/>
    <property type="project" value="TreeGrafter"/>
</dbReference>
<keyword evidence="4" id="KW-0479">Metal-binding</keyword>
<dbReference type="SUPFAM" id="SSF56784">
    <property type="entry name" value="HAD-like"/>
    <property type="match status" value="1"/>
</dbReference>
<dbReference type="InterPro" id="IPR023298">
    <property type="entry name" value="ATPase_P-typ_TM_dom_sf"/>
</dbReference>
<keyword evidence="16" id="KW-1185">Reference proteome</keyword>
<keyword evidence="3 11" id="KW-0812">Transmembrane</keyword>
<evidence type="ECO:0000256" key="9">
    <source>
        <dbReference type="ARBA" id="ARBA00022989"/>
    </source>
</evidence>
<dbReference type="GO" id="GO:0061909">
    <property type="term" value="P:autophagosome-lysosome fusion"/>
    <property type="evidence" value="ECO:0007669"/>
    <property type="project" value="TreeGrafter"/>
</dbReference>
<dbReference type="InterPro" id="IPR023299">
    <property type="entry name" value="ATPase_P-typ_cyto_dom_N"/>
</dbReference>
<sequence length="1172" mass="131449">MSSDSSKLLPEQRPVLQSCYGTAREQSPKESMDLRGYQKVLWRVILCHVFTVLTAGLPLILFHWKPHIAVFIKCRSCALRQADYVIIQDSSGQQYTIDIITEEIDEESVVHPGIDLEEDDWRDTVQLHKEQKTVLRYYTFEGMRYIWMPKKGGFYKVSTLDENWTIGDVHRRKKGLSLQDQASKRKIYGQNLIEVPVKSYFSLLIDEVLNPFYLFQIFSIILWMCDNYYYYAVCIFIISVISIGISLYETRKQSITLRNMAHLTTNVTILRATGEQATVSSLDLVPGDCLLVPHEGILLPCDAALLSGECMVNESMLTGESAPVMKTPLPFGPQASNKIYSPNEQKRHTLFCGTHVIQAKAWDNNRVMAVVVRTGFYTAKGDLISSILYPKPVSFRFYQDSMKFVLFLGILALIGTVYSMVILSQNKTRWETLITRALDLVTIIVPPALPAAMTAGTIYSQNRLKKHGVFCISPPRINVCGKIKLFCFDKTGTLTEEGLDIWGVVPVSQQDFAELVPEPRILPQSPLLSSMVCCHTVALLTDRCIGDPLDLKMIESTGWILTEPTGEEDIAKLEQQFGMKVVCVMRPPDIQDQHHGTELRDPIGIVKRFPFSSNIQRMSVLSKKPGGPLEAYLKGSPEMVASLCKRNSVPQNFTETLKQFTRDGFRVLALAYKEMTDVTVDPQEVERESVENDMVFLGLLVMRNVLKPETAPVISTLRNAKIRIVMVTGDNILTAVNVAQNCGMVATGERIIFVHASPPVHHKPATLKFLLAESGTYGQDSAEVITQGLYQQGSHFLDQGPYHLALNGKSFAVLCEHFRNILPQILVQGSIFARMAPEQKTQLVEELQALNYCVGMCGDGANDCGALKAADAGISLSEAEASVASAFTSKIDNIECVPLIIREGRCSLITSFGLFKYMAMYSLIQFMSVLILYSINTNLGDFQFLYIDLIITTSIALLMGKTGPAKELCPERPQGSLISIPVLGSLLLQTFLVLGIQIGCYFITNSEDWFVPVNATSLFPKNLPNYENTALFCVSGYQYLIVAIVLSKGYPFRKPLYTNVIFLLVLLVLFGLMVWITLYPAHFLLMILQLKEIDDMNFKLLLIGLCALHFICAFMLEMAIEYGMLNCLRRLRGQNESKKAYKRLELYLKQQPSWPPLEQVIQAKPGITIHIS</sequence>
<dbReference type="GO" id="GO:0015203">
    <property type="term" value="F:polyamine transmembrane transporter activity"/>
    <property type="evidence" value="ECO:0007669"/>
    <property type="project" value="TreeGrafter"/>
</dbReference>
<evidence type="ECO:0000256" key="1">
    <source>
        <dbReference type="ARBA" id="ARBA00004141"/>
    </source>
</evidence>
<dbReference type="InterPro" id="IPR008250">
    <property type="entry name" value="ATPase_P-typ_transduc_dom_A_sf"/>
</dbReference>
<dbReference type="SUPFAM" id="SSF81660">
    <property type="entry name" value="Metal cation-transporting ATPase, ATP-binding domain N"/>
    <property type="match status" value="1"/>
</dbReference>
<evidence type="ECO:0000256" key="2">
    <source>
        <dbReference type="ARBA" id="ARBA00006000"/>
    </source>
</evidence>
<dbReference type="FunFam" id="2.70.150.10:FF:000060">
    <property type="entry name" value="Cation-transporting ATPase"/>
    <property type="match status" value="1"/>
</dbReference>
<feature type="transmembrane region" description="Helical" evidence="11">
    <location>
        <begin position="914"/>
        <end position="936"/>
    </location>
</feature>
<protein>
    <submittedName>
        <fullName evidence="15">ATPase cation transporting 13A2</fullName>
    </submittedName>
</protein>
<feature type="domain" description="Cation-transporting P-type ATPase N-terminal" evidence="13">
    <location>
        <begin position="172"/>
        <end position="223"/>
    </location>
</feature>
<dbReference type="InterPro" id="IPR047819">
    <property type="entry name" value="P5A-ATPase_N"/>
</dbReference>
<dbReference type="Pfam" id="PF00690">
    <property type="entry name" value="Cation_ATPase_N"/>
    <property type="match status" value="1"/>
</dbReference>
<feature type="transmembrane region" description="Helical" evidence="11">
    <location>
        <begin position="40"/>
        <end position="62"/>
    </location>
</feature>
<dbReference type="GeneTree" id="ENSGT00940000159714"/>
<reference evidence="15" key="1">
    <citation type="submission" date="2021-06" db="EMBL/GenBank/DDBJ databases">
        <authorList>
            <consortium name="Wellcome Sanger Institute Data Sharing"/>
        </authorList>
    </citation>
    <scope>NUCLEOTIDE SEQUENCE [LARGE SCALE GENOMIC DNA]</scope>
</reference>
<evidence type="ECO:0000313" key="15">
    <source>
        <dbReference type="Ensembl" id="ENSECRP00000011396.1"/>
    </source>
</evidence>
<feature type="transmembrane region" description="Helical" evidence="11">
    <location>
        <begin position="404"/>
        <end position="425"/>
    </location>
</feature>
<evidence type="ECO:0000256" key="4">
    <source>
        <dbReference type="ARBA" id="ARBA00022723"/>
    </source>
</evidence>
<dbReference type="Ensembl" id="ENSECRT00000011583.1">
    <property type="protein sequence ID" value="ENSECRP00000011396.1"/>
    <property type="gene ID" value="ENSECRG00000007594.1"/>
</dbReference>
<keyword evidence="6" id="KW-0067">ATP-binding</keyword>
<evidence type="ECO:0000256" key="10">
    <source>
        <dbReference type="ARBA" id="ARBA00023136"/>
    </source>
</evidence>
<dbReference type="InterPro" id="IPR036412">
    <property type="entry name" value="HAD-like_sf"/>
</dbReference>
<dbReference type="Pfam" id="PF13246">
    <property type="entry name" value="Cation_ATPase"/>
    <property type="match status" value="1"/>
</dbReference>
<feature type="transmembrane region" description="Helical" evidence="11">
    <location>
        <begin position="1029"/>
        <end position="1047"/>
    </location>
</feature>